<sequence length="305" mass="34530">MIAKKSEQASDLRLVRKRLAARLRQQRCRARKKAAIVAPVIKPQDESKQSQCPAPKQTQNDSFPRNQRLKITHRVGPKNERICHSMYQGPPLPYQHRLTQNQHNVGHDRHHHHGILNHHFADVPRAYHRQNMYYGRAHYETCQHRIAKSYYPSQMNRPRHGVMARHSSMMKHTVPRFQASLASRMPVSSPSMVILPNVSSDDESNKFRKRTKPCFPMPKNPPRDSARKGSVCDKAGTPLATKERAAIEAILSLGSCSNDEQSTNSSNVSDQEMVSSAVGEGFRRPSVVFTSALTNRSTLSSTVPF</sequence>
<dbReference type="EMBL" id="CM000618">
    <property type="protein sequence ID" value="EEC45789.1"/>
    <property type="molecule type" value="Genomic_DNA"/>
</dbReference>
<dbReference type="HOGENOM" id="CLU_913555_0_0_1"/>
<reference evidence="3" key="2">
    <citation type="submission" date="2008-08" db="EMBL/GenBank/DDBJ databases">
        <authorList>
            <consortium name="Diatom Consortium"/>
            <person name="Grigoriev I."/>
            <person name="Grimwood J."/>
            <person name="Kuo A."/>
            <person name="Otillar R.P."/>
            <person name="Salamov A."/>
            <person name="Detter J.C."/>
            <person name="Lindquist E."/>
            <person name="Shapiro H."/>
            <person name="Lucas S."/>
            <person name="Glavina del Rio T."/>
            <person name="Pitluck S."/>
            <person name="Rokhsar D."/>
            <person name="Bowler C."/>
        </authorList>
    </citation>
    <scope>GENOME REANNOTATION</scope>
    <source>
        <strain evidence="3">CCAP 1055/1</strain>
    </source>
</reference>
<dbReference type="PaxDb" id="2850-Phatr48125"/>
<dbReference type="RefSeq" id="XP_002182502.1">
    <property type="nucleotide sequence ID" value="XM_002182466.1"/>
</dbReference>
<dbReference type="GeneID" id="7203476"/>
<organism evidence="2 3">
    <name type="scientific">Phaeodactylum tricornutum (strain CCAP 1055/1)</name>
    <dbReference type="NCBI Taxonomy" id="556484"/>
    <lineage>
        <taxon>Eukaryota</taxon>
        <taxon>Sar</taxon>
        <taxon>Stramenopiles</taxon>
        <taxon>Ochrophyta</taxon>
        <taxon>Bacillariophyta</taxon>
        <taxon>Bacillariophyceae</taxon>
        <taxon>Bacillariophycidae</taxon>
        <taxon>Naviculales</taxon>
        <taxon>Phaeodactylaceae</taxon>
        <taxon>Phaeodactylum</taxon>
    </lineage>
</organism>
<feature type="compositionally biased region" description="Basic and acidic residues" evidence="1">
    <location>
        <begin position="221"/>
        <end position="231"/>
    </location>
</feature>
<accession>B7G625</accession>
<proteinExistence type="predicted"/>
<keyword evidence="3" id="KW-1185">Reference proteome</keyword>
<feature type="region of interest" description="Disordered" evidence="1">
    <location>
        <begin position="39"/>
        <end position="65"/>
    </location>
</feature>
<protein>
    <submittedName>
        <fullName evidence="2">Uncharacterized protein</fullName>
    </submittedName>
</protein>
<evidence type="ECO:0000313" key="3">
    <source>
        <dbReference type="Proteomes" id="UP000000759"/>
    </source>
</evidence>
<name>B7G625_PHATC</name>
<feature type="compositionally biased region" description="Polar residues" evidence="1">
    <location>
        <begin position="49"/>
        <end position="65"/>
    </location>
</feature>
<evidence type="ECO:0000256" key="1">
    <source>
        <dbReference type="SAM" id="MobiDB-lite"/>
    </source>
</evidence>
<dbReference type="InParanoid" id="B7G625"/>
<evidence type="ECO:0000313" key="2">
    <source>
        <dbReference type="EMBL" id="EEC45789.1"/>
    </source>
</evidence>
<dbReference type="AlphaFoldDB" id="B7G625"/>
<gene>
    <name evidence="2" type="ORF">PHATRDRAFT_48125</name>
</gene>
<reference evidence="2 3" key="1">
    <citation type="journal article" date="2008" name="Nature">
        <title>The Phaeodactylum genome reveals the evolutionary history of diatom genomes.</title>
        <authorList>
            <person name="Bowler C."/>
            <person name="Allen A.E."/>
            <person name="Badger J.H."/>
            <person name="Grimwood J."/>
            <person name="Jabbari K."/>
            <person name="Kuo A."/>
            <person name="Maheswari U."/>
            <person name="Martens C."/>
            <person name="Maumus F."/>
            <person name="Otillar R.P."/>
            <person name="Rayko E."/>
            <person name="Salamov A."/>
            <person name="Vandepoele K."/>
            <person name="Beszteri B."/>
            <person name="Gruber A."/>
            <person name="Heijde M."/>
            <person name="Katinka M."/>
            <person name="Mock T."/>
            <person name="Valentin K."/>
            <person name="Verret F."/>
            <person name="Berges J.A."/>
            <person name="Brownlee C."/>
            <person name="Cadoret J.P."/>
            <person name="Chiovitti A."/>
            <person name="Choi C.J."/>
            <person name="Coesel S."/>
            <person name="De Martino A."/>
            <person name="Detter J.C."/>
            <person name="Durkin C."/>
            <person name="Falciatore A."/>
            <person name="Fournet J."/>
            <person name="Haruta M."/>
            <person name="Huysman M.J."/>
            <person name="Jenkins B.D."/>
            <person name="Jiroutova K."/>
            <person name="Jorgensen R.E."/>
            <person name="Joubert Y."/>
            <person name="Kaplan A."/>
            <person name="Kroger N."/>
            <person name="Kroth P.G."/>
            <person name="La Roche J."/>
            <person name="Lindquist E."/>
            <person name="Lommer M."/>
            <person name="Martin-Jezequel V."/>
            <person name="Lopez P.J."/>
            <person name="Lucas S."/>
            <person name="Mangogna M."/>
            <person name="McGinnis K."/>
            <person name="Medlin L.K."/>
            <person name="Montsant A."/>
            <person name="Oudot-Le Secq M.P."/>
            <person name="Napoli C."/>
            <person name="Obornik M."/>
            <person name="Parker M.S."/>
            <person name="Petit J.L."/>
            <person name="Porcel B.M."/>
            <person name="Poulsen N."/>
            <person name="Robison M."/>
            <person name="Rychlewski L."/>
            <person name="Rynearson T.A."/>
            <person name="Schmutz J."/>
            <person name="Shapiro H."/>
            <person name="Siaut M."/>
            <person name="Stanley M."/>
            <person name="Sussman M.R."/>
            <person name="Taylor A.R."/>
            <person name="Vardi A."/>
            <person name="von Dassow P."/>
            <person name="Vyverman W."/>
            <person name="Willis A."/>
            <person name="Wyrwicz L.S."/>
            <person name="Rokhsar D.S."/>
            <person name="Weissenbach J."/>
            <person name="Armbrust E.V."/>
            <person name="Green B.R."/>
            <person name="Van de Peer Y."/>
            <person name="Grigoriev I.V."/>
        </authorList>
    </citation>
    <scope>NUCLEOTIDE SEQUENCE [LARGE SCALE GENOMIC DNA]</scope>
    <source>
        <strain evidence="2 3">CCAP 1055/1</strain>
    </source>
</reference>
<dbReference type="Proteomes" id="UP000000759">
    <property type="component" value="Chromosome 16"/>
</dbReference>
<feature type="region of interest" description="Disordered" evidence="1">
    <location>
        <begin position="194"/>
        <end position="232"/>
    </location>
</feature>
<dbReference type="KEGG" id="pti:PHATRDRAFT_48125"/>